<proteinExistence type="predicted"/>
<dbReference type="EMBL" id="JACAGB010000022">
    <property type="protein sequence ID" value="KAF6309099.1"/>
    <property type="molecule type" value="Genomic_DNA"/>
</dbReference>
<dbReference type="AlphaFoldDB" id="A0A7J7U8A3"/>
<feature type="region of interest" description="Disordered" evidence="1">
    <location>
        <begin position="109"/>
        <end position="244"/>
    </location>
</feature>
<comment type="caution">
    <text evidence="2">The sequence shown here is derived from an EMBL/GenBank/DDBJ whole genome shotgun (WGS) entry which is preliminary data.</text>
</comment>
<feature type="region of interest" description="Disordered" evidence="1">
    <location>
        <begin position="249"/>
        <end position="268"/>
    </location>
</feature>
<reference evidence="2 3" key="1">
    <citation type="journal article" date="2020" name="Nature">
        <title>Six reference-quality genomes reveal evolution of bat adaptations.</title>
        <authorList>
            <person name="Jebb D."/>
            <person name="Huang Z."/>
            <person name="Pippel M."/>
            <person name="Hughes G.M."/>
            <person name="Lavrichenko K."/>
            <person name="Devanna P."/>
            <person name="Winkler S."/>
            <person name="Jermiin L.S."/>
            <person name="Skirmuntt E.C."/>
            <person name="Katzourakis A."/>
            <person name="Burkitt-Gray L."/>
            <person name="Ray D.A."/>
            <person name="Sullivan K.A.M."/>
            <person name="Roscito J.G."/>
            <person name="Kirilenko B.M."/>
            <person name="Davalos L.M."/>
            <person name="Corthals A.P."/>
            <person name="Power M.L."/>
            <person name="Jones G."/>
            <person name="Ransome R.D."/>
            <person name="Dechmann D.K.N."/>
            <person name="Locatelli A.G."/>
            <person name="Puechmaille S.J."/>
            <person name="Fedrigo O."/>
            <person name="Jarvis E.D."/>
            <person name="Hiller M."/>
            <person name="Vernes S.C."/>
            <person name="Myers E.W."/>
            <person name="Teeling E.C."/>
        </authorList>
    </citation>
    <scope>NUCLEOTIDE SEQUENCE [LARGE SCALE GENOMIC DNA]</scope>
    <source>
        <strain evidence="2">MPipKuh1</strain>
        <tissue evidence="2">Flight muscle</tissue>
    </source>
</reference>
<keyword evidence="3" id="KW-1185">Reference proteome</keyword>
<evidence type="ECO:0000313" key="3">
    <source>
        <dbReference type="Proteomes" id="UP000558488"/>
    </source>
</evidence>
<evidence type="ECO:0000256" key="1">
    <source>
        <dbReference type="SAM" id="MobiDB-lite"/>
    </source>
</evidence>
<evidence type="ECO:0000313" key="2">
    <source>
        <dbReference type="EMBL" id="KAF6309099.1"/>
    </source>
</evidence>
<gene>
    <name evidence="2" type="ORF">mPipKuh1_009195</name>
</gene>
<sequence>MADAGKANAFSGAFYQQGKHHSPLHCLPLPLPSEEEGWWEGGHNPCPSVPQTPPDCFGVWPPRSVTEATNHRGGRSGWMASEVLYNMNGNRGAKSWVLREGGEGGTPCVPILLLRDRGKGRKRPGAVQAGEGEQGKQGKRKWRRKIQREKKMVKEKEGGKEKQEKEIKTSKGGEQREGKREGRERREEERRSSNKEERQEGRRGERAGATQHSWVLGAEVGARAARRGAPQAGPGSEESTVGRYEDLLGPAVPLSSEGIKNKLLRAST</sequence>
<organism evidence="2 3">
    <name type="scientific">Pipistrellus kuhlii</name>
    <name type="common">Kuhl's pipistrelle</name>
    <dbReference type="NCBI Taxonomy" id="59472"/>
    <lineage>
        <taxon>Eukaryota</taxon>
        <taxon>Metazoa</taxon>
        <taxon>Chordata</taxon>
        <taxon>Craniata</taxon>
        <taxon>Vertebrata</taxon>
        <taxon>Euteleostomi</taxon>
        <taxon>Mammalia</taxon>
        <taxon>Eutheria</taxon>
        <taxon>Laurasiatheria</taxon>
        <taxon>Chiroptera</taxon>
        <taxon>Yangochiroptera</taxon>
        <taxon>Vespertilionidae</taxon>
        <taxon>Pipistrellus</taxon>
    </lineage>
</organism>
<feature type="compositionally biased region" description="Basic residues" evidence="1">
    <location>
        <begin position="137"/>
        <end position="148"/>
    </location>
</feature>
<name>A0A7J7U8A3_PIPKU</name>
<dbReference type="Proteomes" id="UP000558488">
    <property type="component" value="Unassembled WGS sequence"/>
</dbReference>
<protein>
    <submittedName>
        <fullName evidence="2">Uncharacterized protein</fullName>
    </submittedName>
</protein>
<feature type="compositionally biased region" description="Basic and acidic residues" evidence="1">
    <location>
        <begin position="149"/>
        <end position="206"/>
    </location>
</feature>
<feature type="compositionally biased region" description="Low complexity" evidence="1">
    <location>
        <begin position="217"/>
        <end position="235"/>
    </location>
</feature>
<accession>A0A7J7U8A3</accession>